<protein>
    <recommendedName>
        <fullName evidence="7">Penicillin-binding protein A</fullName>
    </recommendedName>
</protein>
<reference evidence="5 6" key="1">
    <citation type="submission" date="2021-06" db="EMBL/GenBank/DDBJ databases">
        <authorList>
            <person name="Sun Q."/>
            <person name="Li D."/>
        </authorList>
    </citation>
    <scope>NUCLEOTIDE SEQUENCE [LARGE SCALE GENOMIC DNA]</scope>
    <source>
        <strain evidence="5 6">MSJd-7</strain>
    </source>
</reference>
<feature type="region of interest" description="Disordered" evidence="2">
    <location>
        <begin position="489"/>
        <end position="512"/>
    </location>
</feature>
<proteinExistence type="inferred from homology"/>
<dbReference type="InterPro" id="IPR005311">
    <property type="entry name" value="PBP_dimer"/>
</dbReference>
<comment type="caution">
    <text evidence="5">The sequence shown here is derived from an EMBL/GenBank/DDBJ whole genome shotgun (WGS) entry which is preliminary data.</text>
</comment>
<evidence type="ECO:0000313" key="5">
    <source>
        <dbReference type="EMBL" id="MBU5490381.1"/>
    </source>
</evidence>
<evidence type="ECO:0000259" key="4">
    <source>
        <dbReference type="Pfam" id="PF03717"/>
    </source>
</evidence>
<evidence type="ECO:0000256" key="1">
    <source>
        <dbReference type="ARBA" id="ARBA00007171"/>
    </source>
</evidence>
<evidence type="ECO:0000313" key="6">
    <source>
        <dbReference type="Proteomes" id="UP000783588"/>
    </source>
</evidence>
<organism evidence="5 6">
    <name type="scientific">Butyricicoccus intestinisimiae</name>
    <dbReference type="NCBI Taxonomy" id="2841509"/>
    <lineage>
        <taxon>Bacteria</taxon>
        <taxon>Bacillati</taxon>
        <taxon>Bacillota</taxon>
        <taxon>Clostridia</taxon>
        <taxon>Eubacteriales</taxon>
        <taxon>Butyricicoccaceae</taxon>
        <taxon>Butyricicoccus</taxon>
    </lineage>
</organism>
<dbReference type="PANTHER" id="PTHR30627">
    <property type="entry name" value="PEPTIDOGLYCAN D,D-TRANSPEPTIDASE"/>
    <property type="match status" value="1"/>
</dbReference>
<feature type="compositionally biased region" description="Basic and acidic residues" evidence="2">
    <location>
        <begin position="499"/>
        <end position="510"/>
    </location>
</feature>
<keyword evidence="6" id="KW-1185">Reference proteome</keyword>
<dbReference type="Pfam" id="PF03717">
    <property type="entry name" value="PBP_dimer"/>
    <property type="match status" value="1"/>
</dbReference>
<dbReference type="PANTHER" id="PTHR30627:SF2">
    <property type="entry name" value="PEPTIDOGLYCAN D,D-TRANSPEPTIDASE MRDA"/>
    <property type="match status" value="1"/>
</dbReference>
<dbReference type="RefSeq" id="WP_216470041.1">
    <property type="nucleotide sequence ID" value="NZ_JAHLQI010000003.1"/>
</dbReference>
<gene>
    <name evidence="5" type="ORF">KQI75_07070</name>
</gene>
<comment type="similarity">
    <text evidence="1">Belongs to the transpeptidase family.</text>
</comment>
<feature type="domain" description="Penicillin-binding protein dimerisation" evidence="4">
    <location>
        <begin position="54"/>
        <end position="298"/>
    </location>
</feature>
<feature type="domain" description="Penicillin-binding protein transpeptidase" evidence="3">
    <location>
        <begin position="338"/>
        <end position="665"/>
    </location>
</feature>
<dbReference type="InterPro" id="IPR050515">
    <property type="entry name" value="Beta-lactam/transpept"/>
</dbReference>
<sequence>MDRHKKKLLNRLTVVTVGGLLCGLVVAANLFSLQIIHGDEYASKASQLYTYTNTIPASRGDILDRNGETLVSNKTVYKLCITYAFWEKEGQNDRILQLVNLIDTEDDAELNDTLPISNGRRGSFAFTKDEDSSDYKSLQTFCTKQKWEEDLDADAVVDNLRTLYEVDSSLSDADARKIVGIRYQMEQEQFSMYNPFTLATDISMDLVVRISEQQEKYAGVEVETSAEREIKSDVAANILGYTGPIFAEDWDKYKDNGYSMNAQVGKTGAEQAFEEYLRGTDGERAIQTDARGNVVSEEETKEAKSGNNVILTIDANLQKVAEQSLAQRCQSIGGAKGGAAAVVDVRNGEILALANYPTYDLATFNKDYEKLAANKLTPLLNRSIAGTYAPGSTFKPVTAVAGLETGKITADTRIYDTGIYTYFKGYHPKCWIYNKSGHGHGWEDVTDALEDSCNYFFFETGRLVGGENLEKYAKAFGLGEYTGLELSGEKKGRAAGPTERAEAQKNDSSLRDWSGADSIQTAIGQGDNAFTPLQLANYCAAIASNGTQYEAHLLRSVKAYDYSDTIYTKEATVRNKIEAADSTWKLVQQGMAKVTGEDGTASSVFANYSIKVAGKSGTAQISGTKLDNGIFISYAPYKDPQIAVCVIIEGGDSGNNVAPVVRDIYDAYFYSDKNSTDGTSDGTTGTQDVGAYDVIA</sequence>
<dbReference type="Pfam" id="PF00905">
    <property type="entry name" value="Transpeptidase"/>
    <property type="match status" value="1"/>
</dbReference>
<accession>A0ABS6ERQ7</accession>
<name>A0ABS6ERQ7_9FIRM</name>
<evidence type="ECO:0000256" key="2">
    <source>
        <dbReference type="SAM" id="MobiDB-lite"/>
    </source>
</evidence>
<dbReference type="InterPro" id="IPR001460">
    <property type="entry name" value="PCN-bd_Tpept"/>
</dbReference>
<evidence type="ECO:0000259" key="3">
    <source>
        <dbReference type="Pfam" id="PF00905"/>
    </source>
</evidence>
<evidence type="ECO:0008006" key="7">
    <source>
        <dbReference type="Google" id="ProtNLM"/>
    </source>
</evidence>
<dbReference type="Proteomes" id="UP000783588">
    <property type="component" value="Unassembled WGS sequence"/>
</dbReference>
<dbReference type="EMBL" id="JAHLQI010000003">
    <property type="protein sequence ID" value="MBU5490381.1"/>
    <property type="molecule type" value="Genomic_DNA"/>
</dbReference>